<reference evidence="2" key="2">
    <citation type="submission" date="2012-05" db="EMBL/GenBank/DDBJ databases">
        <title>Annotation of the Genome Sequence of Fusarium oxysporum f. sp. melonis 26406.</title>
        <authorList>
            <consortium name="The Broad Institute Genomics Platform"/>
            <person name="Ma L.-J."/>
            <person name="Corby-Kistler H."/>
            <person name="Broz K."/>
            <person name="Gale L.R."/>
            <person name="Jonkers W."/>
            <person name="O'Donnell K."/>
            <person name="Ploetz R."/>
            <person name="Steinberg C."/>
            <person name="Schwartz D.C."/>
            <person name="VanEtten H."/>
            <person name="Zhou S."/>
            <person name="Young S.K."/>
            <person name="Zeng Q."/>
            <person name="Gargeya S."/>
            <person name="Fitzgerald M."/>
            <person name="Abouelleil A."/>
            <person name="Alvarado L."/>
            <person name="Chapman S.B."/>
            <person name="Gainer-Dewar J."/>
            <person name="Goldberg J."/>
            <person name="Griggs A."/>
            <person name="Gujja S."/>
            <person name="Hansen M."/>
            <person name="Howarth C."/>
            <person name="Imamovic A."/>
            <person name="Ireland A."/>
            <person name="Larimer J."/>
            <person name="McCowan C."/>
            <person name="Murphy C."/>
            <person name="Pearson M."/>
            <person name="Poon T.W."/>
            <person name="Priest M."/>
            <person name="Roberts A."/>
            <person name="Saif S."/>
            <person name="Shea T."/>
            <person name="Sykes S."/>
            <person name="Wortman J."/>
            <person name="Nusbaum C."/>
            <person name="Birren B."/>
        </authorList>
    </citation>
    <scope>NUCLEOTIDE SEQUENCE</scope>
    <source>
        <strain evidence="2">26406</strain>
    </source>
</reference>
<dbReference type="Proteomes" id="UP000030703">
    <property type="component" value="Unassembled WGS sequence"/>
</dbReference>
<protein>
    <submittedName>
        <fullName evidence="2">Uncharacterized protein</fullName>
    </submittedName>
</protein>
<evidence type="ECO:0000313" key="2">
    <source>
        <dbReference type="EMBL" id="EXK25079.1"/>
    </source>
</evidence>
<dbReference type="HOGENOM" id="CLU_2454799_0_0_1"/>
<dbReference type="VEuPathDB" id="FungiDB:FOMG_18225"/>
<accession>W9YZW9</accession>
<sequence>MSACRRRSEVRLSQKKSDCYDNRRPSNNSLSQRMSTERFVGNAKSLPKSLLKPMPKALTRMRTKFDLMTSSMKSKRWSMSYSKQSMALG</sequence>
<feature type="region of interest" description="Disordered" evidence="1">
    <location>
        <begin position="1"/>
        <end position="44"/>
    </location>
</feature>
<evidence type="ECO:0000256" key="1">
    <source>
        <dbReference type="SAM" id="MobiDB-lite"/>
    </source>
</evidence>
<dbReference type="AlphaFoldDB" id="W9YZW9"/>
<organism evidence="2">
    <name type="scientific">Fusarium oxysporum f. sp. melonis 26406</name>
    <dbReference type="NCBI Taxonomy" id="1089452"/>
    <lineage>
        <taxon>Eukaryota</taxon>
        <taxon>Fungi</taxon>
        <taxon>Dikarya</taxon>
        <taxon>Ascomycota</taxon>
        <taxon>Pezizomycotina</taxon>
        <taxon>Sordariomycetes</taxon>
        <taxon>Hypocreomycetidae</taxon>
        <taxon>Hypocreales</taxon>
        <taxon>Nectriaceae</taxon>
        <taxon>Fusarium</taxon>
        <taxon>Fusarium oxysporum species complex</taxon>
    </lineage>
</organism>
<gene>
    <name evidence="2" type="ORF">FOMG_18225</name>
</gene>
<name>W9YZW9_FUSOX</name>
<feature type="compositionally biased region" description="Polar residues" evidence="1">
    <location>
        <begin position="25"/>
        <end position="34"/>
    </location>
</feature>
<proteinExistence type="predicted"/>
<dbReference type="EMBL" id="JH659425">
    <property type="protein sequence ID" value="EXK25079.1"/>
    <property type="molecule type" value="Genomic_DNA"/>
</dbReference>
<feature type="compositionally biased region" description="Basic and acidic residues" evidence="1">
    <location>
        <begin position="1"/>
        <end position="24"/>
    </location>
</feature>
<reference evidence="2" key="1">
    <citation type="submission" date="2012-04" db="EMBL/GenBank/DDBJ databases">
        <title>The Genome Sequence of Fusarium oxysporum melonis.</title>
        <authorList>
            <consortium name="The Broad Institute Genome Sequencing Platform"/>
            <person name="Ma L.-J."/>
            <person name="Gale L.R."/>
            <person name="Schwartz D.C."/>
            <person name="Zhou S."/>
            <person name="Corby-Kistler H."/>
            <person name="Young S.K."/>
            <person name="Zeng Q."/>
            <person name="Gargeya S."/>
            <person name="Fitzgerald M."/>
            <person name="Haas B."/>
            <person name="Abouelleil A."/>
            <person name="Alvarado L."/>
            <person name="Arachchi H.M."/>
            <person name="Berlin A."/>
            <person name="Brown A."/>
            <person name="Chapman S.B."/>
            <person name="Chen Z."/>
            <person name="Dunbar C."/>
            <person name="Freedman E."/>
            <person name="Gearin G."/>
            <person name="Goldberg J."/>
            <person name="Griggs A."/>
            <person name="Gujja S."/>
            <person name="Heiman D."/>
            <person name="Howarth C."/>
            <person name="Larson L."/>
            <person name="Lui A."/>
            <person name="MacDonald P.J.P."/>
            <person name="Montmayeur A."/>
            <person name="Murphy C."/>
            <person name="Neiman D."/>
            <person name="Pearson M."/>
            <person name="Priest M."/>
            <person name="Roberts A."/>
            <person name="Saif S."/>
            <person name="Shea T."/>
            <person name="Shenoy N."/>
            <person name="Sisk P."/>
            <person name="Stolte C."/>
            <person name="Sykes S."/>
            <person name="Wortman J."/>
            <person name="Nusbaum C."/>
            <person name="Birren B."/>
        </authorList>
    </citation>
    <scope>NUCLEOTIDE SEQUENCE</scope>
    <source>
        <strain evidence="2">26406</strain>
    </source>
</reference>